<evidence type="ECO:0000313" key="5">
    <source>
        <dbReference type="Proteomes" id="UP000322915"/>
    </source>
</evidence>
<keyword evidence="4" id="KW-0418">Kinase</keyword>
<dbReference type="EMBL" id="SEUK01000029">
    <property type="protein sequence ID" value="KAA1165819.1"/>
    <property type="molecule type" value="Genomic_DNA"/>
</dbReference>
<feature type="transmembrane region" description="Helical" evidence="1">
    <location>
        <begin position="38"/>
        <end position="56"/>
    </location>
</feature>
<dbReference type="GO" id="GO:0016020">
    <property type="term" value="C:membrane"/>
    <property type="evidence" value="ECO:0007669"/>
    <property type="project" value="InterPro"/>
</dbReference>
<dbReference type="PANTHER" id="PTHR34220:SF9">
    <property type="entry name" value="SIGNAL TRANSDUCTION HISTIDINE KINASE INTERNAL REGION DOMAIN-CONTAINING PROTEIN"/>
    <property type="match status" value="1"/>
</dbReference>
<feature type="domain" description="Signal transduction histidine kinase internal region" evidence="2">
    <location>
        <begin position="156"/>
        <end position="234"/>
    </location>
</feature>
<accession>A0A833AK27</accession>
<dbReference type="EMBL" id="SEUJ01000054">
    <property type="protein sequence ID" value="KAA1163559.1"/>
    <property type="molecule type" value="Genomic_DNA"/>
</dbReference>
<evidence type="ECO:0000313" key="3">
    <source>
        <dbReference type="EMBL" id="KAA1163559.1"/>
    </source>
</evidence>
<feature type="transmembrane region" description="Helical" evidence="1">
    <location>
        <begin position="68"/>
        <end position="87"/>
    </location>
</feature>
<evidence type="ECO:0000259" key="2">
    <source>
        <dbReference type="Pfam" id="PF06580"/>
    </source>
</evidence>
<feature type="transmembrane region" description="Helical" evidence="1">
    <location>
        <begin position="12"/>
        <end position="32"/>
    </location>
</feature>
<evidence type="ECO:0000313" key="4">
    <source>
        <dbReference type="EMBL" id="KAA1165819.1"/>
    </source>
</evidence>
<dbReference type="AlphaFoldDB" id="A0A833AK27"/>
<dbReference type="GO" id="GO:0000155">
    <property type="term" value="F:phosphorelay sensor kinase activity"/>
    <property type="evidence" value="ECO:0007669"/>
    <property type="project" value="InterPro"/>
</dbReference>
<sequence>MPFIKPFSGSESWVSNLKLAVVCISLGLLIHFIGWAKYPVISIMISLGVGFSIRLCRKWLKRHYPQMNLALQFFLATLFSFIVWGLTPLLLGVVKSTGGYIGDLQQYVGIFLIGSFIMVVVSFTYYRSAQAQNLKQSLAQVELEQIKKDKVLLETQLRLLQSQIEPHFLFNTLANIQALIAVDTKQANKMLAALSALLRQSLDRTRSEWLTLGHELRFNKAYLAIQKIRLGDRLNVHYDVTDKITDDILFPPMLLQPLIENAVTHGIEQLTSGGELTLLVKKEENNLLIRITNNTPNEGSNHKGTQVGMNNVKTRLQQLYGEQASLLFDHSQAGIVTVTMEVPLNVSPS</sequence>
<evidence type="ECO:0000313" key="6">
    <source>
        <dbReference type="Proteomes" id="UP000324162"/>
    </source>
</evidence>
<name>A0A833AK27_9GAMM</name>
<dbReference type="InterPro" id="IPR036890">
    <property type="entry name" value="HATPase_C_sf"/>
</dbReference>
<dbReference type="InterPro" id="IPR050640">
    <property type="entry name" value="Bact_2-comp_sensor_kinase"/>
</dbReference>
<dbReference type="InterPro" id="IPR010559">
    <property type="entry name" value="Sig_transdc_His_kin_internal"/>
</dbReference>
<dbReference type="Gene3D" id="3.30.565.10">
    <property type="entry name" value="Histidine kinase-like ATPase, C-terminal domain"/>
    <property type="match status" value="1"/>
</dbReference>
<protein>
    <submittedName>
        <fullName evidence="4">Histidine kinase</fullName>
    </submittedName>
</protein>
<dbReference type="Proteomes" id="UP000324162">
    <property type="component" value="Unassembled WGS sequence"/>
</dbReference>
<gene>
    <name evidence="4" type="ORF">EU508_00375</name>
    <name evidence="3" type="ORF">EU509_03440</name>
</gene>
<reference evidence="5 6" key="1">
    <citation type="submission" date="2019-01" db="EMBL/GenBank/DDBJ databases">
        <title>Genome sequences of marine Pseudoalteromonas species.</title>
        <authorList>
            <person name="Boraston A.B."/>
            <person name="Hehemann J.-H."/>
            <person name="Vickers C.J."/>
            <person name="Salama-Alber O."/>
            <person name="Abe K."/>
            <person name="Hettle A.J."/>
        </authorList>
    </citation>
    <scope>NUCLEOTIDE SEQUENCE [LARGE SCALE GENOMIC DNA]</scope>
    <source>
        <strain evidence="4 6">PS42</strain>
        <strain evidence="3 5">PS47</strain>
    </source>
</reference>
<evidence type="ECO:0000256" key="1">
    <source>
        <dbReference type="SAM" id="Phobius"/>
    </source>
</evidence>
<dbReference type="Pfam" id="PF06580">
    <property type="entry name" value="His_kinase"/>
    <property type="match status" value="1"/>
</dbReference>
<dbReference type="Proteomes" id="UP000322915">
    <property type="component" value="Unassembled WGS sequence"/>
</dbReference>
<comment type="caution">
    <text evidence="4">The sequence shown here is derived from an EMBL/GenBank/DDBJ whole genome shotgun (WGS) entry which is preliminary data.</text>
</comment>
<keyword evidence="1" id="KW-1133">Transmembrane helix</keyword>
<keyword evidence="4" id="KW-0808">Transferase</keyword>
<keyword evidence="1" id="KW-0472">Membrane</keyword>
<dbReference type="SUPFAM" id="SSF55874">
    <property type="entry name" value="ATPase domain of HSP90 chaperone/DNA topoisomerase II/histidine kinase"/>
    <property type="match status" value="1"/>
</dbReference>
<dbReference type="RefSeq" id="WP_149605243.1">
    <property type="nucleotide sequence ID" value="NZ_SEUJ01000054.1"/>
</dbReference>
<feature type="transmembrane region" description="Helical" evidence="1">
    <location>
        <begin position="107"/>
        <end position="126"/>
    </location>
</feature>
<keyword evidence="5" id="KW-1185">Reference proteome</keyword>
<dbReference type="PANTHER" id="PTHR34220">
    <property type="entry name" value="SENSOR HISTIDINE KINASE YPDA"/>
    <property type="match status" value="1"/>
</dbReference>
<organism evidence="4 6">
    <name type="scientific">Pseudoalteromonas fuliginea</name>
    <dbReference type="NCBI Taxonomy" id="1872678"/>
    <lineage>
        <taxon>Bacteria</taxon>
        <taxon>Pseudomonadati</taxon>
        <taxon>Pseudomonadota</taxon>
        <taxon>Gammaproteobacteria</taxon>
        <taxon>Alteromonadales</taxon>
        <taxon>Pseudoalteromonadaceae</taxon>
        <taxon>Pseudoalteromonas</taxon>
    </lineage>
</organism>
<proteinExistence type="predicted"/>
<keyword evidence="1" id="KW-0812">Transmembrane</keyword>